<dbReference type="Pfam" id="PF07687">
    <property type="entry name" value="M20_dimer"/>
    <property type="match status" value="1"/>
</dbReference>
<dbReference type="GO" id="GO:0006508">
    <property type="term" value="P:proteolysis"/>
    <property type="evidence" value="ECO:0007669"/>
    <property type="project" value="UniProtKB-KW"/>
</dbReference>
<dbReference type="Pfam" id="PF01546">
    <property type="entry name" value="Peptidase_M20"/>
    <property type="match status" value="1"/>
</dbReference>
<feature type="domain" description="Peptidase M20 dimerisation" evidence="4">
    <location>
        <begin position="208"/>
        <end position="355"/>
    </location>
</feature>
<dbReference type="GO" id="GO:0008233">
    <property type="term" value="F:peptidase activity"/>
    <property type="evidence" value="ECO:0007669"/>
    <property type="project" value="UniProtKB-KW"/>
</dbReference>
<accession>A0A078MMR6</accession>
<keyword evidence="3" id="KW-0378">Hydrolase</keyword>
<dbReference type="PATRIC" id="fig|1461584.3.peg.76"/>
<evidence type="ECO:0000313" key="5">
    <source>
        <dbReference type="EMBL" id="CEA06692.1"/>
    </source>
</evidence>
<sequence length="474" mass="48579">MTATRHALSRLDGLVADGFPAAVEALARLVAIPGLAWPGADPAALERSAELTAELLRSAGFRDVAVDRAPRPDGAPGAPAVLARRPAAPGFPTVLLYAHHDVQPSGDPGAWASPPFRATERNGRLYGRGVADDKAGIILHAAACRALLDLTGPAAGLGITVLVEGEEEIGSPSLPALLDRHTDLEAADVAIVADSGNWRVGVPALTTSLRGLVDGTIELRALEHGLHSGTYGGPVLDALTLMGRLVATFHDEAGNLTVAGLEHGDEPAVDLDEDMFRADAGLPDGVRLAGGGSLTGRLWSRPALALTGMDVPAVDAAANTLLPSVRVKFSLRIPPGTEPDDAMAAMQRHVARHAPFGAETVFTPGTGSRPFAVDPADPAVEAAVEAMRSAWGVEPVLMGVGGSIPAASLLAGRNPALSVLITGAEDPDTRAHGADESLDLTDLRQGILAEAALLARLSGLLGKEPAPAPASMHP</sequence>
<name>A0A078MMR6_9MICC</name>
<dbReference type="Gene3D" id="3.30.70.360">
    <property type="match status" value="1"/>
</dbReference>
<dbReference type="GO" id="GO:0046872">
    <property type="term" value="F:metal ion binding"/>
    <property type="evidence" value="ECO:0007669"/>
    <property type="project" value="UniProtKB-KW"/>
</dbReference>
<evidence type="ECO:0000256" key="3">
    <source>
        <dbReference type="ARBA" id="ARBA00022801"/>
    </source>
</evidence>
<dbReference type="NCBIfam" id="NF005914">
    <property type="entry name" value="PRK07907.1"/>
    <property type="match status" value="1"/>
</dbReference>
<dbReference type="InterPro" id="IPR051458">
    <property type="entry name" value="Cyt/Met_Dipeptidase"/>
</dbReference>
<dbReference type="InterPro" id="IPR011650">
    <property type="entry name" value="Peptidase_M20_dimer"/>
</dbReference>
<keyword evidence="1" id="KW-0645">Protease</keyword>
<dbReference type="SUPFAM" id="SSF53187">
    <property type="entry name" value="Zn-dependent exopeptidases"/>
    <property type="match status" value="1"/>
</dbReference>
<dbReference type="AlphaFoldDB" id="A0A078MMR6"/>
<dbReference type="EMBL" id="LN483070">
    <property type="protein sequence ID" value="CEA06692.1"/>
    <property type="molecule type" value="Genomic_DNA"/>
</dbReference>
<keyword evidence="2" id="KW-0479">Metal-binding</keyword>
<organism evidence="5">
    <name type="scientific">Arthrobacter saudimassiliensis</name>
    <dbReference type="NCBI Taxonomy" id="1461584"/>
    <lineage>
        <taxon>Bacteria</taxon>
        <taxon>Bacillati</taxon>
        <taxon>Actinomycetota</taxon>
        <taxon>Actinomycetes</taxon>
        <taxon>Micrococcales</taxon>
        <taxon>Micrococcaceae</taxon>
        <taxon>Arthrobacter</taxon>
    </lineage>
</organism>
<dbReference type="PANTHER" id="PTHR43270">
    <property type="entry name" value="BETA-ALA-HIS DIPEPTIDASE"/>
    <property type="match status" value="1"/>
</dbReference>
<evidence type="ECO:0000259" key="4">
    <source>
        <dbReference type="Pfam" id="PF07687"/>
    </source>
</evidence>
<gene>
    <name evidence="5" type="primary">dapE_1</name>
    <name evidence="5" type="ORF">BN1051_00077</name>
</gene>
<protein>
    <submittedName>
        <fullName evidence="5">Succinyl-diaminopimelate desuccinylase</fullName>
    </submittedName>
</protein>
<reference evidence="5" key="1">
    <citation type="submission" date="2014-07" db="EMBL/GenBank/DDBJ databases">
        <authorList>
            <person name="Urmite Genomes Urmite Genomes"/>
        </authorList>
    </citation>
    <scope>NUCLEOTIDE SEQUENCE</scope>
    <source>
        <strain evidence="5">11W110_air</strain>
    </source>
</reference>
<dbReference type="InterPro" id="IPR002933">
    <property type="entry name" value="Peptidase_M20"/>
</dbReference>
<proteinExistence type="predicted"/>
<evidence type="ECO:0000256" key="1">
    <source>
        <dbReference type="ARBA" id="ARBA00022670"/>
    </source>
</evidence>
<dbReference type="Gene3D" id="3.40.630.10">
    <property type="entry name" value="Zn peptidases"/>
    <property type="match status" value="1"/>
</dbReference>
<evidence type="ECO:0000256" key="2">
    <source>
        <dbReference type="ARBA" id="ARBA00022723"/>
    </source>
</evidence>
<dbReference type="PANTHER" id="PTHR43270:SF12">
    <property type="entry name" value="SUCCINYL-DIAMINOPIMELATE DESUCCINYLASE"/>
    <property type="match status" value="1"/>
</dbReference>